<protein>
    <submittedName>
        <fullName evidence="2">Uncharacterized protein</fullName>
    </submittedName>
</protein>
<feature type="region of interest" description="Disordered" evidence="1">
    <location>
        <begin position="155"/>
        <end position="181"/>
    </location>
</feature>
<reference evidence="2" key="1">
    <citation type="submission" date="2022-03" db="EMBL/GenBank/DDBJ databases">
        <title>Bacterial whole genome sequence for Hymenobacter sp. DH14.</title>
        <authorList>
            <person name="Le V."/>
        </authorList>
    </citation>
    <scope>NUCLEOTIDE SEQUENCE</scope>
    <source>
        <strain evidence="2">DH14</strain>
    </source>
</reference>
<evidence type="ECO:0000313" key="2">
    <source>
        <dbReference type="EMBL" id="MCI1187891.1"/>
    </source>
</evidence>
<comment type="caution">
    <text evidence="2">The sequence shown here is derived from an EMBL/GenBank/DDBJ whole genome shotgun (WGS) entry which is preliminary data.</text>
</comment>
<accession>A0A9X1VFC0</accession>
<name>A0A9X1VFC0_9BACT</name>
<dbReference type="RefSeq" id="WP_241936164.1">
    <property type="nucleotide sequence ID" value="NZ_JALBGC010000003.1"/>
</dbReference>
<dbReference type="Proteomes" id="UP001139193">
    <property type="component" value="Unassembled WGS sequence"/>
</dbReference>
<dbReference type="AlphaFoldDB" id="A0A9X1VFC0"/>
<sequence>MAQSIPRSIAPTETLVRGIVHPFFYSDSKKSLKPEAFLPPPAKRDVSVLRLAYTSAHFCKQHCSKLRIGDKSLYVGMATLPAVAISQANEIPEVNGVVTVEATPLDNNLQLVTEIEPTTEDSGLPMHADILYRDPAPRGKANPVAMQAARFLLKQSIYHPDPEPESEKWEGDDLQTPSAAA</sequence>
<evidence type="ECO:0000256" key="1">
    <source>
        <dbReference type="SAM" id="MobiDB-lite"/>
    </source>
</evidence>
<gene>
    <name evidence="2" type="ORF">MON38_10705</name>
</gene>
<keyword evidence="3" id="KW-1185">Reference proteome</keyword>
<organism evidence="2 3">
    <name type="scientific">Hymenobacter cyanobacteriorum</name>
    <dbReference type="NCBI Taxonomy" id="2926463"/>
    <lineage>
        <taxon>Bacteria</taxon>
        <taxon>Pseudomonadati</taxon>
        <taxon>Bacteroidota</taxon>
        <taxon>Cytophagia</taxon>
        <taxon>Cytophagales</taxon>
        <taxon>Hymenobacteraceae</taxon>
        <taxon>Hymenobacter</taxon>
    </lineage>
</organism>
<proteinExistence type="predicted"/>
<evidence type="ECO:0000313" key="3">
    <source>
        <dbReference type="Proteomes" id="UP001139193"/>
    </source>
</evidence>
<feature type="compositionally biased region" description="Basic and acidic residues" evidence="1">
    <location>
        <begin position="160"/>
        <end position="171"/>
    </location>
</feature>
<dbReference type="EMBL" id="JALBGC010000003">
    <property type="protein sequence ID" value="MCI1187891.1"/>
    <property type="molecule type" value="Genomic_DNA"/>
</dbReference>